<comment type="caution">
    <text evidence="31">The sequence shown here is derived from an EMBL/GenBank/DDBJ whole genome shotgun (WGS) entry which is preliminary data.</text>
</comment>
<dbReference type="GO" id="GO:0031032">
    <property type="term" value="P:actomyosin structure organization"/>
    <property type="evidence" value="ECO:0007669"/>
    <property type="project" value="TreeGrafter"/>
</dbReference>
<dbReference type="SMART" id="SM00220">
    <property type="entry name" value="S_TKc"/>
    <property type="match status" value="1"/>
</dbReference>
<dbReference type="Pfam" id="PF25346">
    <property type="entry name" value="PH_MRCK"/>
    <property type="match status" value="1"/>
</dbReference>
<keyword evidence="20" id="KW-0472">Membrane</keyword>
<evidence type="ECO:0000256" key="1">
    <source>
        <dbReference type="ARBA" id="ARBA00001946"/>
    </source>
</evidence>
<reference evidence="31 32" key="1">
    <citation type="journal article" date="2022" name="Nat. Ecol. Evol.">
        <title>A masculinizing supergene underlies an exaggerated male reproductive morph in a spider.</title>
        <authorList>
            <person name="Hendrickx F."/>
            <person name="De Corte Z."/>
            <person name="Sonet G."/>
            <person name="Van Belleghem S.M."/>
            <person name="Kostlbacher S."/>
            <person name="Vangestel C."/>
        </authorList>
    </citation>
    <scope>NUCLEOTIDE SEQUENCE [LARGE SCALE GENOMIC DNA]</scope>
    <source>
        <strain evidence="31">W744_W776</strain>
    </source>
</reference>
<feature type="domain" description="AGC-kinase C-terminal" evidence="29">
    <location>
        <begin position="393"/>
        <end position="464"/>
    </location>
</feature>
<dbReference type="Gene3D" id="1.20.5.730">
    <property type="entry name" value="Single helix bin"/>
    <property type="match status" value="1"/>
</dbReference>
<dbReference type="GO" id="GO:0005856">
    <property type="term" value="C:cytoskeleton"/>
    <property type="evidence" value="ECO:0007669"/>
    <property type="project" value="UniProtKB-SubCell"/>
</dbReference>
<dbReference type="SUPFAM" id="SSF57889">
    <property type="entry name" value="Cysteine-rich domain"/>
    <property type="match status" value="1"/>
</dbReference>
<feature type="compositionally biased region" description="Polar residues" evidence="25">
    <location>
        <begin position="1399"/>
        <end position="1424"/>
    </location>
</feature>
<dbReference type="InterPro" id="IPR015008">
    <property type="entry name" value="ROCK_Rho-bd_dom"/>
</dbReference>
<dbReference type="SUPFAM" id="SSF56112">
    <property type="entry name" value="Protein kinase-like (PK-like)"/>
    <property type="match status" value="1"/>
</dbReference>
<evidence type="ECO:0000256" key="6">
    <source>
        <dbReference type="ARBA" id="ARBA00012513"/>
    </source>
</evidence>
<dbReference type="InterPro" id="IPR002219">
    <property type="entry name" value="PKC_DAG/PE"/>
</dbReference>
<evidence type="ECO:0000256" key="3">
    <source>
        <dbReference type="ARBA" id="ARBA00004236"/>
    </source>
</evidence>
<feature type="coiled-coil region" evidence="24">
    <location>
        <begin position="909"/>
        <end position="1101"/>
    </location>
</feature>
<dbReference type="InterPro" id="IPR057529">
    <property type="entry name" value="MRCK/ROCK_PH"/>
</dbReference>
<keyword evidence="19 22" id="KW-0175">Coiled coil</keyword>
<feature type="coiled-coil region" evidence="24">
    <location>
        <begin position="846"/>
        <end position="873"/>
    </location>
</feature>
<evidence type="ECO:0000259" key="29">
    <source>
        <dbReference type="PROSITE" id="PS51285"/>
    </source>
</evidence>
<feature type="coiled-coil region" evidence="24">
    <location>
        <begin position="467"/>
        <end position="515"/>
    </location>
</feature>
<dbReference type="FunFam" id="3.30.200.20:FF:000017">
    <property type="entry name" value="Non-specific serine/threonine protein kinase"/>
    <property type="match status" value="1"/>
</dbReference>
<evidence type="ECO:0000256" key="11">
    <source>
        <dbReference type="ARBA" id="ARBA00022679"/>
    </source>
</evidence>
<evidence type="ECO:0000256" key="15">
    <source>
        <dbReference type="ARBA" id="ARBA00022777"/>
    </source>
</evidence>
<evidence type="ECO:0000256" key="25">
    <source>
        <dbReference type="SAM" id="MobiDB-lite"/>
    </source>
</evidence>
<dbReference type="Gene3D" id="3.30.200.20">
    <property type="entry name" value="Phosphorylase Kinase, domain 1"/>
    <property type="match status" value="1"/>
</dbReference>
<evidence type="ECO:0000256" key="9">
    <source>
        <dbReference type="ARBA" id="ARBA00022527"/>
    </source>
</evidence>
<evidence type="ECO:0000259" key="28">
    <source>
        <dbReference type="PROSITE" id="PS50081"/>
    </source>
</evidence>
<dbReference type="SMART" id="SM00109">
    <property type="entry name" value="C1"/>
    <property type="match status" value="1"/>
</dbReference>
<dbReference type="InterPro" id="IPR050839">
    <property type="entry name" value="Rho-assoc_Ser/Thr_Kinase"/>
</dbReference>
<dbReference type="PROSITE" id="PS50011">
    <property type="entry name" value="PROTEIN_KINASE_DOM"/>
    <property type="match status" value="1"/>
</dbReference>
<keyword evidence="17 23" id="KW-0067">ATP-binding</keyword>
<dbReference type="GO" id="GO:1901888">
    <property type="term" value="P:regulation of cell junction assembly"/>
    <property type="evidence" value="ECO:0007669"/>
    <property type="project" value="TreeGrafter"/>
</dbReference>
<dbReference type="InterPro" id="IPR046349">
    <property type="entry name" value="C1-like_sf"/>
</dbReference>
<dbReference type="Gene3D" id="1.10.510.10">
    <property type="entry name" value="Transferase(Phosphotransferase) domain 1"/>
    <property type="match status" value="1"/>
</dbReference>
<evidence type="ECO:0000256" key="2">
    <source>
        <dbReference type="ARBA" id="ARBA00004184"/>
    </source>
</evidence>
<feature type="region of interest" description="Disordered" evidence="25">
    <location>
        <begin position="1381"/>
        <end position="1424"/>
    </location>
</feature>
<feature type="coiled-coil region" evidence="24">
    <location>
        <begin position="762"/>
        <end position="817"/>
    </location>
</feature>
<dbReference type="PROSITE" id="PS51285">
    <property type="entry name" value="AGC_KINASE_CTER"/>
    <property type="match status" value="1"/>
</dbReference>
<keyword evidence="12" id="KW-0479">Metal-binding</keyword>
<evidence type="ECO:0000256" key="8">
    <source>
        <dbReference type="ARBA" id="ARBA00022490"/>
    </source>
</evidence>
<feature type="compositionally biased region" description="Low complexity" evidence="25">
    <location>
        <begin position="1381"/>
        <end position="1398"/>
    </location>
</feature>
<keyword evidence="21" id="KW-0206">Cytoskeleton</keyword>
<comment type="subcellular location">
    <subcellularLocation>
        <location evidence="3">Cell membrane</location>
    </subcellularLocation>
    <subcellularLocation>
        <location evidence="4">Cytoplasm</location>
        <location evidence="4">Cytoskeleton</location>
    </subcellularLocation>
    <subcellularLocation>
        <location evidence="2">Endomembrane system</location>
        <topology evidence="2">Peripheral membrane protein</topology>
    </subcellularLocation>
</comment>
<dbReference type="FunFam" id="3.30.60.20:FF:000036">
    <property type="entry name" value="Rho-associated protein kinase 1"/>
    <property type="match status" value="1"/>
</dbReference>
<organism evidence="31 32">
    <name type="scientific">Oedothorax gibbosus</name>
    <dbReference type="NCBI Taxonomy" id="931172"/>
    <lineage>
        <taxon>Eukaryota</taxon>
        <taxon>Metazoa</taxon>
        <taxon>Ecdysozoa</taxon>
        <taxon>Arthropoda</taxon>
        <taxon>Chelicerata</taxon>
        <taxon>Arachnida</taxon>
        <taxon>Araneae</taxon>
        <taxon>Araneomorphae</taxon>
        <taxon>Entelegynae</taxon>
        <taxon>Araneoidea</taxon>
        <taxon>Linyphiidae</taxon>
        <taxon>Erigoninae</taxon>
        <taxon>Oedothorax</taxon>
    </lineage>
</organism>
<dbReference type="CDD" id="cd20813">
    <property type="entry name" value="C1_ROCK"/>
    <property type="match status" value="1"/>
</dbReference>
<keyword evidence="10" id="KW-0597">Phosphoprotein</keyword>
<dbReference type="GO" id="GO:0031267">
    <property type="term" value="F:small GTPase binding"/>
    <property type="evidence" value="ECO:0007669"/>
    <property type="project" value="InterPro"/>
</dbReference>
<dbReference type="GO" id="GO:0012505">
    <property type="term" value="C:endomembrane system"/>
    <property type="evidence" value="ECO:0007669"/>
    <property type="project" value="UniProtKB-SubCell"/>
</dbReference>
<dbReference type="InterPro" id="IPR011993">
    <property type="entry name" value="PH-like_dom_sf"/>
</dbReference>
<dbReference type="Gene3D" id="1.20.5.340">
    <property type="match status" value="1"/>
</dbReference>
<keyword evidence="11" id="KW-0808">Transferase</keyword>
<dbReference type="CDD" id="cd22250">
    <property type="entry name" value="ROCK_SBD"/>
    <property type="match status" value="1"/>
</dbReference>
<evidence type="ECO:0000256" key="18">
    <source>
        <dbReference type="ARBA" id="ARBA00022842"/>
    </source>
</evidence>
<comment type="cofactor">
    <cofactor evidence="1">
        <name>Mg(2+)</name>
        <dbReference type="ChEBI" id="CHEBI:18420"/>
    </cofactor>
</comment>
<evidence type="ECO:0000259" key="27">
    <source>
        <dbReference type="PROSITE" id="PS50011"/>
    </source>
</evidence>
<feature type="domain" description="Protein kinase" evidence="27">
    <location>
        <begin position="130"/>
        <end position="392"/>
    </location>
</feature>
<dbReference type="InterPro" id="IPR000961">
    <property type="entry name" value="AGC-kinase_C"/>
</dbReference>
<dbReference type="InterPro" id="IPR001849">
    <property type="entry name" value="PH_domain"/>
</dbReference>
<dbReference type="SUPFAM" id="SSF50729">
    <property type="entry name" value="PH domain-like"/>
    <property type="match status" value="1"/>
</dbReference>
<dbReference type="GO" id="GO:0048598">
    <property type="term" value="P:embryonic morphogenesis"/>
    <property type="evidence" value="ECO:0007669"/>
    <property type="project" value="TreeGrafter"/>
</dbReference>
<evidence type="ECO:0000256" key="12">
    <source>
        <dbReference type="ARBA" id="ARBA00022723"/>
    </source>
</evidence>
<keyword evidence="8" id="KW-0963">Cytoplasm</keyword>
<dbReference type="Pfam" id="PF08912">
    <property type="entry name" value="Rho_Binding"/>
    <property type="match status" value="1"/>
</dbReference>
<dbReference type="SMART" id="SM00133">
    <property type="entry name" value="S_TK_X"/>
    <property type="match status" value="1"/>
</dbReference>
<evidence type="ECO:0000256" key="17">
    <source>
        <dbReference type="ARBA" id="ARBA00022840"/>
    </source>
</evidence>
<evidence type="ECO:0000256" key="19">
    <source>
        <dbReference type="ARBA" id="ARBA00023054"/>
    </source>
</evidence>
<evidence type="ECO:0000259" key="26">
    <source>
        <dbReference type="PROSITE" id="PS50003"/>
    </source>
</evidence>
<dbReference type="GO" id="GO:0008270">
    <property type="term" value="F:zinc ion binding"/>
    <property type="evidence" value="ECO:0007669"/>
    <property type="project" value="UniProtKB-KW"/>
</dbReference>
<dbReference type="PROSITE" id="PS51859">
    <property type="entry name" value="RHO_BD"/>
    <property type="match status" value="1"/>
</dbReference>
<dbReference type="InterPro" id="IPR008271">
    <property type="entry name" value="Ser/Thr_kinase_AS"/>
</dbReference>
<dbReference type="GO" id="GO:0000281">
    <property type="term" value="P:mitotic cytokinesis"/>
    <property type="evidence" value="ECO:0007669"/>
    <property type="project" value="TreeGrafter"/>
</dbReference>
<dbReference type="InterPro" id="IPR000719">
    <property type="entry name" value="Prot_kinase_dom"/>
</dbReference>
<feature type="domain" description="Phorbol-ester/DAG-type" evidence="28">
    <location>
        <begin position="1286"/>
        <end position="1341"/>
    </location>
</feature>
<keyword evidence="15" id="KW-0418">Kinase</keyword>
<dbReference type="PANTHER" id="PTHR22988">
    <property type="entry name" value="MYOTONIC DYSTROPHY S/T KINASE-RELATED"/>
    <property type="match status" value="1"/>
</dbReference>
<keyword evidence="32" id="KW-1185">Reference proteome</keyword>
<comment type="similarity">
    <text evidence="5">Belongs to the protein kinase superfamily. AGC Ser/Thr protein kinase family.</text>
</comment>
<dbReference type="GO" id="GO:0005737">
    <property type="term" value="C:cytoplasm"/>
    <property type="evidence" value="ECO:0007669"/>
    <property type="project" value="TreeGrafter"/>
</dbReference>
<name>A0AAV6UGN0_9ARAC</name>
<evidence type="ECO:0000256" key="14">
    <source>
        <dbReference type="ARBA" id="ARBA00022771"/>
    </source>
</evidence>
<evidence type="ECO:0000256" key="13">
    <source>
        <dbReference type="ARBA" id="ARBA00022741"/>
    </source>
</evidence>
<evidence type="ECO:0000256" key="20">
    <source>
        <dbReference type="ARBA" id="ARBA00023136"/>
    </source>
</evidence>
<evidence type="ECO:0000256" key="24">
    <source>
        <dbReference type="SAM" id="Coils"/>
    </source>
</evidence>
<dbReference type="PROSITE" id="PS50081">
    <property type="entry name" value="ZF_DAG_PE_2"/>
    <property type="match status" value="1"/>
</dbReference>
<gene>
    <name evidence="31" type="ORF">JTE90_005646</name>
</gene>
<evidence type="ECO:0000256" key="21">
    <source>
        <dbReference type="ARBA" id="ARBA00023212"/>
    </source>
</evidence>
<feature type="coiled-coil region" evidence="24">
    <location>
        <begin position="540"/>
        <end position="609"/>
    </location>
</feature>
<accession>A0AAV6UGN0</accession>
<dbReference type="InterPro" id="IPR017441">
    <property type="entry name" value="Protein_kinase_ATP_BS"/>
</dbReference>
<feature type="coiled-coil region" evidence="24">
    <location>
        <begin position="673"/>
        <end position="728"/>
    </location>
</feature>
<dbReference type="GO" id="GO:0005524">
    <property type="term" value="F:ATP binding"/>
    <property type="evidence" value="ECO:0007669"/>
    <property type="project" value="UniProtKB-UniRule"/>
</dbReference>
<keyword evidence="7" id="KW-1003">Cell membrane</keyword>
<keyword evidence="16" id="KW-0862">Zinc</keyword>
<dbReference type="PANTHER" id="PTHR22988:SF73">
    <property type="entry name" value="RHO-ASSOCIATED PROTEIN KINASE"/>
    <property type="match status" value="1"/>
</dbReference>
<dbReference type="GO" id="GO:0072518">
    <property type="term" value="F:Rho-dependent protein serine/threonine kinase activity"/>
    <property type="evidence" value="ECO:0007669"/>
    <property type="project" value="TreeGrafter"/>
</dbReference>
<evidence type="ECO:0000256" key="7">
    <source>
        <dbReference type="ARBA" id="ARBA00022475"/>
    </source>
</evidence>
<evidence type="ECO:0000313" key="32">
    <source>
        <dbReference type="Proteomes" id="UP000827092"/>
    </source>
</evidence>
<dbReference type="EC" id="2.7.11.1" evidence="6"/>
<evidence type="ECO:0000256" key="5">
    <source>
        <dbReference type="ARBA" id="ARBA00009903"/>
    </source>
</evidence>
<dbReference type="EMBL" id="JAFNEN010000427">
    <property type="protein sequence ID" value="KAG8183194.1"/>
    <property type="molecule type" value="Genomic_DNA"/>
</dbReference>
<dbReference type="CDD" id="cd05596">
    <property type="entry name" value="STKc_ROCK"/>
    <property type="match status" value="1"/>
</dbReference>
<dbReference type="CDD" id="cd01242">
    <property type="entry name" value="PH_ROCK"/>
    <property type="match status" value="1"/>
</dbReference>
<evidence type="ECO:0000256" key="23">
    <source>
        <dbReference type="PROSITE-ProRule" id="PRU10141"/>
    </source>
</evidence>
<keyword evidence="9" id="KW-0723">Serine/threonine-protein kinase</keyword>
<dbReference type="Pfam" id="PF00069">
    <property type="entry name" value="Pkinase"/>
    <property type="match status" value="1"/>
</dbReference>
<feature type="binding site" evidence="23">
    <location>
        <position position="159"/>
    </location>
    <ligand>
        <name>ATP</name>
        <dbReference type="ChEBI" id="CHEBI:30616"/>
    </ligand>
</feature>
<dbReference type="Gene3D" id="2.30.29.30">
    <property type="entry name" value="Pleckstrin-homology domain (PH domain)/Phosphotyrosine-binding domain (PTB)"/>
    <property type="match status" value="1"/>
</dbReference>
<feature type="domain" description="PH" evidence="26">
    <location>
        <begin position="1175"/>
        <end position="1375"/>
    </location>
</feature>
<dbReference type="GO" id="GO:0005886">
    <property type="term" value="C:plasma membrane"/>
    <property type="evidence" value="ECO:0007669"/>
    <property type="project" value="UniProtKB-SubCell"/>
</dbReference>
<dbReference type="Gene3D" id="3.30.60.20">
    <property type="match status" value="1"/>
</dbReference>
<evidence type="ECO:0000256" key="10">
    <source>
        <dbReference type="ARBA" id="ARBA00022553"/>
    </source>
</evidence>
<sequence>MSFRSSGELISLHVRSHTVIFSSATISCENDTMIYYIDTMLDTLILVRTLALQCDTMGGSMSDQRGTACGVEQTPSLTNPLSGRLDTVQALYFDCSHPILRRMKNIESFLDRYERAAYNILQWRMKPDDFTVIKTIGRGAFGEVELVRHKSTKKVYAMKMLSKFEMIKRSDSAYFFEERFILAHANSEWIVKLHFAFQDHQFLYMVMDYMPGGDLVNLISSYDIPESWGKFYCAEVILAVDAIHAMGFVHRDVKPDNMLLDKHGHLKLSDFGTCMRMGPDGLVHSDTAVGTPDYISPEILNSQSGKGEYGRECDFWSVGVFLYEMLLGDPPFYAESLVGTYAKIMDHKTSLSFPSDVQISKEAKHLICSFLTDREFRLGRNGIEDIKRHPFFENDQWTFDNLRDCVPPVVPELVTDDDTSNFDDIEKDDESAEEKFPETKTFAGNHLPFVGFTYSGDYQLMSRGLEASNNMDESNDTLKKMERLEEQVYQLSSSNEELERKYRFSLNQLENFANQKETISAIEKENYEMEKCVAVLSHDLKEAQRKLDHELESRRKAEAKVEELWQQVDHEQSMCAQLSASRAQMNDRILGLENQLRDSNDKLKQESDQGCKLKKHNAELLLARAESEQCVRELQERVGALVGAGRIQEKEIRNLEMQLQQGKNTLCQQADRSHELENRKHSLQLELERVMEREKSLIYENRELNNKFVELEKTHAMVLLELKNLQNRFDQEAAAHREDVDTLTADKKRILSSTEEANFEQIKALQAKLAEEKVVRARVEAREEEKEREISMLSVDYRQLQAQLQKAQHEHTKEQDKVLVLSRSLEEECGKRASLQSDLSHHLSEVSMLRTRERQLTKEAAELREARRNAEDELYKMRTFKSLTDLQMKELQDQLEAEQYFSTLYKSQVKEVKDELEEKLQIIIDFENERNTLSHQSQLSNARADSESLARSIAEETIADLEKERTIRELELKDLTSRHRAELANKDIVIANLKDKENEYKKTVEFLNLEKEDLGVKIASLEEELNNVRNESVNIDDQIQQLSKQIQQERVLKMQAVNKLAEIMNRKDWTGKKNKSSATDLRKKEKECRKIQQELVLEKEKYGQVVSRFQKELCEVQALLYDESQARLKLQMELDSKDSEIEQLQHRVALVDNVDSASLNSGGTDNDMDDGFPVEIRLEGWLSIPNKHNIRRHGWKKQYVVVSSRKIIFYNSEADKANADPIVILNLSKLFHVRPVTQGDVIRADAKDIPRIFQLLYAGEGESRKPEDMQIMPKDLMQLGVLEHKGHDFVSISFHMPTTCEVCPRPMWHMFRPPPALECRRCRLKVHKDHLEKKEEVVAPCKVNYDPTSARELLLLAPSPKEQQLWVARLRRKIEKCGYAAAQQGSGDSSRGGSPRASMRSTTKYQPQKSATLPTNVMSSNMRK</sequence>
<proteinExistence type="inferred from homology"/>
<evidence type="ECO:0000313" key="31">
    <source>
        <dbReference type="EMBL" id="KAG8183194.1"/>
    </source>
</evidence>
<evidence type="ECO:0000256" key="22">
    <source>
        <dbReference type="PROSITE-ProRule" id="PRU01206"/>
    </source>
</evidence>
<dbReference type="SUPFAM" id="SSF103652">
    <property type="entry name" value="G protein-binding domain"/>
    <property type="match status" value="1"/>
</dbReference>
<dbReference type="FunFam" id="2.30.29.30:FF:000308">
    <property type="entry name" value="Rho-associated protein kinase 1"/>
    <property type="match status" value="1"/>
</dbReference>
<feature type="domain" description="RhoBD" evidence="30">
    <location>
        <begin position="1001"/>
        <end position="1069"/>
    </location>
</feature>
<dbReference type="PROSITE" id="PS51257">
    <property type="entry name" value="PROKAR_LIPOPROTEIN"/>
    <property type="match status" value="1"/>
</dbReference>
<evidence type="ECO:0000256" key="16">
    <source>
        <dbReference type="ARBA" id="ARBA00022833"/>
    </source>
</evidence>
<dbReference type="PROSITE" id="PS50003">
    <property type="entry name" value="PH_DOMAIN"/>
    <property type="match status" value="1"/>
</dbReference>
<keyword evidence="14" id="KW-0863">Zinc-finger</keyword>
<dbReference type="FunFam" id="1.10.510.10:FF:000047">
    <property type="entry name" value="Rho-associated protein kinase 1"/>
    <property type="match status" value="1"/>
</dbReference>
<dbReference type="Proteomes" id="UP000827092">
    <property type="component" value="Unassembled WGS sequence"/>
</dbReference>
<dbReference type="PROSITE" id="PS00107">
    <property type="entry name" value="PROTEIN_KINASE_ATP"/>
    <property type="match status" value="1"/>
</dbReference>
<dbReference type="GO" id="GO:0007266">
    <property type="term" value="P:Rho protein signal transduction"/>
    <property type="evidence" value="ECO:0007669"/>
    <property type="project" value="UniProtKB-UniRule"/>
</dbReference>
<dbReference type="SMART" id="SM00233">
    <property type="entry name" value="PH"/>
    <property type="match status" value="1"/>
</dbReference>
<dbReference type="InterPro" id="IPR011009">
    <property type="entry name" value="Kinase-like_dom_sf"/>
</dbReference>
<evidence type="ECO:0000256" key="4">
    <source>
        <dbReference type="ARBA" id="ARBA00004245"/>
    </source>
</evidence>
<dbReference type="GO" id="GO:0030866">
    <property type="term" value="P:cortical actin cytoskeleton organization"/>
    <property type="evidence" value="ECO:0007669"/>
    <property type="project" value="TreeGrafter"/>
</dbReference>
<dbReference type="PROSITE" id="PS00108">
    <property type="entry name" value="PROTEIN_KINASE_ST"/>
    <property type="match status" value="1"/>
</dbReference>
<evidence type="ECO:0000259" key="30">
    <source>
        <dbReference type="PROSITE" id="PS51859"/>
    </source>
</evidence>
<keyword evidence="13 23" id="KW-0547">Nucleotide-binding</keyword>
<keyword evidence="18" id="KW-0460">Magnesium</keyword>
<protein>
    <recommendedName>
        <fullName evidence="6">non-specific serine/threonine protein kinase</fullName>
        <ecNumber evidence="6">2.7.11.1</ecNumber>
    </recommendedName>
</protein>
<dbReference type="FunFam" id="1.20.5.730:FF:000001">
    <property type="entry name" value="rho-associated protein kinase 2"/>
    <property type="match status" value="1"/>
</dbReference>